<dbReference type="AlphaFoldDB" id="A0A3Q3DL11"/>
<protein>
    <submittedName>
        <fullName evidence="9">GRAM domain containing 1C</fullName>
    </submittedName>
</protein>
<evidence type="ECO:0000256" key="2">
    <source>
        <dbReference type="ARBA" id="ARBA00022692"/>
    </source>
</evidence>
<evidence type="ECO:0000256" key="6">
    <source>
        <dbReference type="SAM" id="MobiDB-lite"/>
    </source>
</evidence>
<dbReference type="GeneTree" id="ENSGT00940000158013"/>
<dbReference type="Ensembl" id="ENSHCOT00000022556.1">
    <property type="protein sequence ID" value="ENSHCOP00000014835.1"/>
    <property type="gene ID" value="ENSHCOG00000018304.1"/>
</dbReference>
<name>A0A3Q3DL11_HIPCM</name>
<dbReference type="GO" id="GO:0032366">
    <property type="term" value="P:intracellular sterol transport"/>
    <property type="evidence" value="ECO:0007669"/>
    <property type="project" value="TreeGrafter"/>
</dbReference>
<evidence type="ECO:0000256" key="1">
    <source>
        <dbReference type="ARBA" id="ARBA00004167"/>
    </source>
</evidence>
<dbReference type="GO" id="GO:0005789">
    <property type="term" value="C:endoplasmic reticulum membrane"/>
    <property type="evidence" value="ECO:0007669"/>
    <property type="project" value="UniProtKB-ARBA"/>
</dbReference>
<dbReference type="Gene3D" id="2.30.29.30">
    <property type="entry name" value="Pleckstrin-homology domain (PH domain)/Phosphotyrosine-binding domain (PTB)"/>
    <property type="match status" value="1"/>
</dbReference>
<dbReference type="OMA" id="HISANKM"/>
<dbReference type="GeneID" id="109514040"/>
<reference evidence="9" key="2">
    <citation type="submission" date="2025-09" db="UniProtKB">
        <authorList>
            <consortium name="Ensembl"/>
        </authorList>
    </citation>
    <scope>IDENTIFICATION</scope>
</reference>
<dbReference type="GO" id="GO:0005886">
    <property type="term" value="C:plasma membrane"/>
    <property type="evidence" value="ECO:0007669"/>
    <property type="project" value="TreeGrafter"/>
</dbReference>
<dbReference type="STRING" id="109280.ENSHCOP00000014835"/>
<sequence length="655" mass="75063">MGPLRVSAPEQMDQLSNWSGVGDDITDETTSLIEDEVSDEEGEESSDNQTNCIGVPSPPVPTYKQRLDDFRRLFKDVASSDILLLDYPCALQRDILLQGRLYLTHNCLCFYSNVFRGTKISLALKDISHMSREKTARFIPNAIQICTSKEKLFFTSFSAREKSFNGVFRLWQNALLNKSLTNAEVWQMVKQHYGNELGLSHEEMESTQFPADLSMQSRHGGDDGCFAKLEKTPTIRLPAPELPSFENEEVSSAASSQRSPFEEERRISLSPRRSPVPFVDRSEPESVATRLRPSPVEDGVSQESGSESVEEAEERVGLPKEQGRLYLNKVFHMSASRMFDLLFTESAFIRRFMTVRKITNPSFVAWQKDPSGDMKRSLNYTITISNPLIGKFSTATEYQTLYKESLEGQSYLVDSEVYTHDVPYHDYFYTQNRYYIKSHTKRKCRLKVYTDVKYKKQPWGLVKSFITKNSWSGIEDYFRQLEAELLEEEAEINQGAAEVGGLRRRRRTFSRTMPEHMKPKKHFGQPPDEHRDGNMGPAERSSPHRWNITAIVGAMSVILLILTVLNVGLFVKLLAMEDVAHRMYLTTKHRLKERAEASIAPEYPSRQGPPLRSREEAQLLRTVLQDSINLLEQLRRSLMLLQQKFALANQTTVSW</sequence>
<feature type="region of interest" description="Disordered" evidence="6">
    <location>
        <begin position="237"/>
        <end position="316"/>
    </location>
</feature>
<evidence type="ECO:0000259" key="8">
    <source>
        <dbReference type="PROSITE" id="PS51778"/>
    </source>
</evidence>
<keyword evidence="3 7" id="KW-1133">Transmembrane helix</keyword>
<dbReference type="Pfam" id="PF16016">
    <property type="entry name" value="VASt"/>
    <property type="match status" value="1"/>
</dbReference>
<organism evidence="9 10">
    <name type="scientific">Hippocampus comes</name>
    <name type="common">Tiger tail seahorse</name>
    <dbReference type="NCBI Taxonomy" id="109280"/>
    <lineage>
        <taxon>Eukaryota</taxon>
        <taxon>Metazoa</taxon>
        <taxon>Chordata</taxon>
        <taxon>Craniata</taxon>
        <taxon>Vertebrata</taxon>
        <taxon>Euteleostomi</taxon>
        <taxon>Actinopterygii</taxon>
        <taxon>Neopterygii</taxon>
        <taxon>Teleostei</taxon>
        <taxon>Neoteleostei</taxon>
        <taxon>Acanthomorphata</taxon>
        <taxon>Syngnathiaria</taxon>
        <taxon>Syngnathiformes</taxon>
        <taxon>Syngnathoidei</taxon>
        <taxon>Syngnathidae</taxon>
        <taxon>Hippocampus</taxon>
    </lineage>
</organism>
<evidence type="ECO:0000256" key="3">
    <source>
        <dbReference type="ARBA" id="ARBA00022989"/>
    </source>
</evidence>
<feature type="region of interest" description="Disordered" evidence="6">
    <location>
        <begin position="513"/>
        <end position="541"/>
    </location>
</feature>
<dbReference type="OrthoDB" id="2162691at2759"/>
<feature type="compositionally biased region" description="Low complexity" evidence="6">
    <location>
        <begin position="296"/>
        <end position="307"/>
    </location>
</feature>
<feature type="compositionally biased region" description="Polar residues" evidence="6">
    <location>
        <begin position="250"/>
        <end position="259"/>
    </location>
</feature>
<feature type="compositionally biased region" description="Acidic residues" evidence="6">
    <location>
        <begin position="33"/>
        <end position="46"/>
    </location>
</feature>
<dbReference type="SMART" id="SM00568">
    <property type="entry name" value="GRAM"/>
    <property type="match status" value="1"/>
</dbReference>
<accession>A0A3Q3DL11</accession>
<keyword evidence="4 7" id="KW-0472">Membrane</keyword>
<evidence type="ECO:0000256" key="7">
    <source>
        <dbReference type="SAM" id="Phobius"/>
    </source>
</evidence>
<dbReference type="CTD" id="54762"/>
<dbReference type="GO" id="GO:0140268">
    <property type="term" value="C:endoplasmic reticulum-plasma membrane contact site"/>
    <property type="evidence" value="ECO:0007669"/>
    <property type="project" value="TreeGrafter"/>
</dbReference>
<feature type="transmembrane region" description="Helical" evidence="7">
    <location>
        <begin position="550"/>
        <end position="575"/>
    </location>
</feature>
<proteinExistence type="predicted"/>
<dbReference type="RefSeq" id="XP_019722389.1">
    <property type="nucleotide sequence ID" value="XM_019866830.1"/>
</dbReference>
<keyword evidence="5" id="KW-0175">Coiled coil</keyword>
<dbReference type="PROSITE" id="PS51778">
    <property type="entry name" value="VAST"/>
    <property type="match status" value="1"/>
</dbReference>
<dbReference type="InterPro" id="IPR011993">
    <property type="entry name" value="PH-like_dom_sf"/>
</dbReference>
<reference evidence="9" key="1">
    <citation type="submission" date="2025-08" db="UniProtKB">
        <authorList>
            <consortium name="Ensembl"/>
        </authorList>
    </citation>
    <scope>IDENTIFICATION</scope>
</reference>
<dbReference type="KEGG" id="hcq:109514040"/>
<dbReference type="InterPro" id="IPR031968">
    <property type="entry name" value="VASt"/>
</dbReference>
<dbReference type="PANTHER" id="PTHR23319:SF1">
    <property type="entry name" value="PROTEIN ASTER-C"/>
    <property type="match status" value="1"/>
</dbReference>
<feature type="region of interest" description="Disordered" evidence="6">
    <location>
        <begin position="1"/>
        <end position="59"/>
    </location>
</feature>
<feature type="domain" description="VASt" evidence="8">
    <location>
        <begin position="322"/>
        <end position="493"/>
    </location>
</feature>
<dbReference type="Pfam" id="PF02893">
    <property type="entry name" value="GRAM"/>
    <property type="match status" value="1"/>
</dbReference>
<dbReference type="GO" id="GO:0120020">
    <property type="term" value="F:cholesterol transfer activity"/>
    <property type="evidence" value="ECO:0007669"/>
    <property type="project" value="TreeGrafter"/>
</dbReference>
<dbReference type="InterPro" id="IPR004182">
    <property type="entry name" value="GRAM"/>
</dbReference>
<dbReference type="PANTHER" id="PTHR23319">
    <property type="entry name" value="GRAM DOMAIN CONTAINING 1B, ISOFORM E"/>
    <property type="match status" value="1"/>
</dbReference>
<evidence type="ECO:0000256" key="4">
    <source>
        <dbReference type="ARBA" id="ARBA00023136"/>
    </source>
</evidence>
<comment type="subcellular location">
    <subcellularLocation>
        <location evidence="1">Membrane</location>
        <topology evidence="1">Single-pass membrane protein</topology>
    </subcellularLocation>
</comment>
<evidence type="ECO:0000313" key="9">
    <source>
        <dbReference type="Ensembl" id="ENSHCOP00000014835.1"/>
    </source>
</evidence>
<feature type="coiled-coil region" evidence="5">
    <location>
        <begin position="624"/>
        <end position="651"/>
    </location>
</feature>
<keyword evidence="2 7" id="KW-0812">Transmembrane</keyword>
<dbReference type="Proteomes" id="UP000264820">
    <property type="component" value="Unplaced"/>
</dbReference>
<evidence type="ECO:0000313" key="10">
    <source>
        <dbReference type="Proteomes" id="UP000264820"/>
    </source>
</evidence>
<evidence type="ECO:0000256" key="5">
    <source>
        <dbReference type="SAM" id="Coils"/>
    </source>
</evidence>
<dbReference type="CDD" id="cd13220">
    <property type="entry name" value="PH-GRAM_GRAMDC"/>
    <property type="match status" value="1"/>
</dbReference>
<keyword evidence="10" id="KW-1185">Reference proteome</keyword>
<dbReference type="InterPro" id="IPR051482">
    <property type="entry name" value="Cholesterol_transport"/>
</dbReference>
<dbReference type="GO" id="GO:0015485">
    <property type="term" value="F:cholesterol binding"/>
    <property type="evidence" value="ECO:0007669"/>
    <property type="project" value="TreeGrafter"/>
</dbReference>